<dbReference type="AlphaFoldDB" id="A0AA42P8G4"/>
<dbReference type="RefSeq" id="WP_279641423.1">
    <property type="nucleotide sequence ID" value="NZ_JAOCAE010000006.1"/>
</dbReference>
<dbReference type="EMBL" id="JAOCAE010000006">
    <property type="protein sequence ID" value="MDH1236511.1"/>
    <property type="molecule type" value="Genomic_DNA"/>
</dbReference>
<proteinExistence type="predicted"/>
<dbReference type="Proteomes" id="UP001158500">
    <property type="component" value="Unassembled WGS sequence"/>
</dbReference>
<reference evidence="1" key="1">
    <citation type="submission" date="2022-09" db="EMBL/GenBank/DDBJ databases">
        <title>Intensive care unit water sources are persistently colonized with multi-drug resistant bacteria and are the site of extensive horizontal gene transfer of antibiotic resistance genes.</title>
        <authorList>
            <person name="Diorio-Toth L."/>
        </authorList>
    </citation>
    <scope>NUCLEOTIDE SEQUENCE</scope>
    <source>
        <strain evidence="1">GD03947</strain>
    </source>
</reference>
<protein>
    <submittedName>
        <fullName evidence="1">Uncharacterized protein</fullName>
    </submittedName>
</protein>
<name>A0AA42P8G4_STUST</name>
<sequence length="125" mass="13725">MTTHSPAPWRYCPKTGQIVDANNRQVARVWNTSNRVRDHANGELIAAAPTAVDVPGSYFARLGESDLRLEAFKDALTLCVASLDQLLPYLAEVPADIKLLNYALMTARPLLQSHATAPHEYGVPK</sequence>
<evidence type="ECO:0000313" key="2">
    <source>
        <dbReference type="Proteomes" id="UP001158500"/>
    </source>
</evidence>
<comment type="caution">
    <text evidence="1">The sequence shown here is derived from an EMBL/GenBank/DDBJ whole genome shotgun (WGS) entry which is preliminary data.</text>
</comment>
<gene>
    <name evidence="1" type="ORF">N5C32_10720</name>
</gene>
<organism evidence="1 2">
    <name type="scientific">Stutzerimonas stutzeri</name>
    <name type="common">Pseudomonas stutzeri</name>
    <dbReference type="NCBI Taxonomy" id="316"/>
    <lineage>
        <taxon>Bacteria</taxon>
        <taxon>Pseudomonadati</taxon>
        <taxon>Pseudomonadota</taxon>
        <taxon>Gammaproteobacteria</taxon>
        <taxon>Pseudomonadales</taxon>
        <taxon>Pseudomonadaceae</taxon>
        <taxon>Stutzerimonas</taxon>
    </lineage>
</organism>
<evidence type="ECO:0000313" key="1">
    <source>
        <dbReference type="EMBL" id="MDH1236511.1"/>
    </source>
</evidence>
<accession>A0AA42P8G4</accession>